<dbReference type="AlphaFoldDB" id="A0A6A2XA84"/>
<keyword evidence="2" id="KW-1185">Reference proteome</keyword>
<evidence type="ECO:0000313" key="2">
    <source>
        <dbReference type="Proteomes" id="UP000436088"/>
    </source>
</evidence>
<name>A0A6A2XA84_HIBSY</name>
<dbReference type="PANTHER" id="PTHR46992:SF1">
    <property type="entry name" value="GYF DOMAIN-CONTAINING PROTEIN"/>
    <property type="match status" value="1"/>
</dbReference>
<dbReference type="Proteomes" id="UP000436088">
    <property type="component" value="Unassembled WGS sequence"/>
</dbReference>
<protein>
    <submittedName>
        <fullName evidence="1">Uncharacterized protein</fullName>
    </submittedName>
</protein>
<gene>
    <name evidence="1" type="ORF">F3Y22_tig00111841pilonHSYRG00198</name>
</gene>
<dbReference type="PANTHER" id="PTHR46992">
    <property type="entry name" value="GYF DOMAIN-CONTAINING PROTEIN"/>
    <property type="match status" value="1"/>
</dbReference>
<comment type="caution">
    <text evidence="1">The sequence shown here is derived from an EMBL/GenBank/DDBJ whole genome shotgun (WGS) entry which is preliminary data.</text>
</comment>
<sequence length="237" mass="25587">MVVTHHRASTWVAIWPSGDFDEAWGVARECRQWMVGPSGSGAAAIHLQSHRRQEQSFLMGIEDSSCGSYADDSLLRKSAVDVDMAELEAKGKENGMKCMIARNGSMSWSEDNVQVETALDCGDLRSSIHSRHNSLNTDGSSRLNEYEVGLDKSVGDDVLHISTTGLWTGQSSQKCPPVPRVSSSQDVVSDENSLAFVKQNSSTSLATSDEILKKPVLCGTEAANSTSLDPADRVPQA</sequence>
<reference evidence="1" key="1">
    <citation type="submission" date="2019-09" db="EMBL/GenBank/DDBJ databases">
        <title>Draft genome information of white flower Hibiscus syriacus.</title>
        <authorList>
            <person name="Kim Y.-M."/>
        </authorList>
    </citation>
    <scope>NUCLEOTIDE SEQUENCE [LARGE SCALE GENOMIC DNA]</scope>
    <source>
        <strain evidence="1">YM2019G1</strain>
    </source>
</reference>
<dbReference type="EMBL" id="VEPZ02001445">
    <property type="protein sequence ID" value="KAE8672451.1"/>
    <property type="molecule type" value="Genomic_DNA"/>
</dbReference>
<evidence type="ECO:0000313" key="1">
    <source>
        <dbReference type="EMBL" id="KAE8672451.1"/>
    </source>
</evidence>
<proteinExistence type="predicted"/>
<accession>A0A6A2XA84</accession>
<organism evidence="1 2">
    <name type="scientific">Hibiscus syriacus</name>
    <name type="common">Rose of Sharon</name>
    <dbReference type="NCBI Taxonomy" id="106335"/>
    <lineage>
        <taxon>Eukaryota</taxon>
        <taxon>Viridiplantae</taxon>
        <taxon>Streptophyta</taxon>
        <taxon>Embryophyta</taxon>
        <taxon>Tracheophyta</taxon>
        <taxon>Spermatophyta</taxon>
        <taxon>Magnoliopsida</taxon>
        <taxon>eudicotyledons</taxon>
        <taxon>Gunneridae</taxon>
        <taxon>Pentapetalae</taxon>
        <taxon>rosids</taxon>
        <taxon>malvids</taxon>
        <taxon>Malvales</taxon>
        <taxon>Malvaceae</taxon>
        <taxon>Malvoideae</taxon>
        <taxon>Hibiscus</taxon>
    </lineage>
</organism>